<sequence length="106" mass="11341">MDLGQLEATKAAWGDERAKEIAQEEGQDCSIVLQLPDGTQHPHTFKMGATVAYVKLQVEQAYSIPMGKQKLTTSQGKTLIDPLSLADCPGITPDAACLVLVSEIGE</sequence>
<protein>
    <recommendedName>
        <fullName evidence="1">Ubiquitin-like domain-containing protein</fullName>
    </recommendedName>
</protein>
<dbReference type="STRING" id="3088.A0A383W8J1"/>
<proteinExistence type="predicted"/>
<name>A0A383W8J1_TETOB</name>
<dbReference type="EMBL" id="FNXT01001202">
    <property type="protein sequence ID" value="SZX73948.1"/>
    <property type="molecule type" value="Genomic_DNA"/>
</dbReference>
<accession>A0A383W8J1</accession>
<evidence type="ECO:0000313" key="3">
    <source>
        <dbReference type="Proteomes" id="UP000256970"/>
    </source>
</evidence>
<keyword evidence="3" id="KW-1185">Reference proteome</keyword>
<dbReference type="InterPro" id="IPR000626">
    <property type="entry name" value="Ubiquitin-like_dom"/>
</dbReference>
<dbReference type="PANTHER" id="PTHR41749:SF1">
    <property type="entry name" value="UBIQUITIN-LIKE DOMAIN-CONTAINING PROTEIN"/>
    <property type="match status" value="1"/>
</dbReference>
<evidence type="ECO:0000259" key="1">
    <source>
        <dbReference type="PROSITE" id="PS50053"/>
    </source>
</evidence>
<dbReference type="PANTHER" id="PTHR41749">
    <property type="entry name" value="UBIQUITIN-LIKE DOMAIN-CONTAINING PROTEIN"/>
    <property type="match status" value="1"/>
</dbReference>
<gene>
    <name evidence="2" type="ORF">BQ4739_LOCUS14208</name>
</gene>
<dbReference type="AlphaFoldDB" id="A0A383W8J1"/>
<dbReference type="SUPFAM" id="SSF54236">
    <property type="entry name" value="Ubiquitin-like"/>
    <property type="match status" value="1"/>
</dbReference>
<feature type="domain" description="Ubiquitin-like" evidence="1">
    <location>
        <begin position="29"/>
        <end position="88"/>
    </location>
</feature>
<dbReference type="InterPro" id="IPR029071">
    <property type="entry name" value="Ubiquitin-like_domsf"/>
</dbReference>
<dbReference type="PROSITE" id="PS50053">
    <property type="entry name" value="UBIQUITIN_2"/>
    <property type="match status" value="1"/>
</dbReference>
<reference evidence="2 3" key="1">
    <citation type="submission" date="2016-10" db="EMBL/GenBank/DDBJ databases">
        <authorList>
            <person name="Cai Z."/>
        </authorList>
    </citation>
    <scope>NUCLEOTIDE SEQUENCE [LARGE SCALE GENOMIC DNA]</scope>
</reference>
<organism evidence="2 3">
    <name type="scientific">Tetradesmus obliquus</name>
    <name type="common">Green alga</name>
    <name type="synonym">Acutodesmus obliquus</name>
    <dbReference type="NCBI Taxonomy" id="3088"/>
    <lineage>
        <taxon>Eukaryota</taxon>
        <taxon>Viridiplantae</taxon>
        <taxon>Chlorophyta</taxon>
        <taxon>core chlorophytes</taxon>
        <taxon>Chlorophyceae</taxon>
        <taxon>CS clade</taxon>
        <taxon>Sphaeropleales</taxon>
        <taxon>Scenedesmaceae</taxon>
        <taxon>Tetradesmus</taxon>
    </lineage>
</organism>
<dbReference type="Proteomes" id="UP000256970">
    <property type="component" value="Unassembled WGS sequence"/>
</dbReference>
<dbReference type="CDD" id="cd17039">
    <property type="entry name" value="Ubl_ubiquitin_like"/>
    <property type="match status" value="1"/>
</dbReference>
<evidence type="ECO:0000313" key="2">
    <source>
        <dbReference type="EMBL" id="SZX73948.1"/>
    </source>
</evidence>
<dbReference type="Pfam" id="PF00240">
    <property type="entry name" value="ubiquitin"/>
    <property type="match status" value="1"/>
</dbReference>
<dbReference type="Gene3D" id="3.10.20.90">
    <property type="entry name" value="Phosphatidylinositol 3-kinase Catalytic Subunit, Chain A, domain 1"/>
    <property type="match status" value="1"/>
</dbReference>